<dbReference type="Pfam" id="PF25095">
    <property type="entry name" value="C2H2-zf_KIN17"/>
    <property type="match status" value="1"/>
</dbReference>
<keyword evidence="8" id="KW-1185">Reference proteome</keyword>
<dbReference type="GO" id="GO:0006260">
    <property type="term" value="P:DNA replication"/>
    <property type="evidence" value="ECO:0007669"/>
    <property type="project" value="TreeGrafter"/>
</dbReference>
<gene>
    <name evidence="7" type="ORF">R9X50_00361700</name>
</gene>
<name>A0AAQ3M4G4_9PEZI</name>
<dbReference type="InterPro" id="IPR038254">
    <property type="entry name" value="KIN17_WH-like_sf"/>
</dbReference>
<evidence type="ECO:0000256" key="1">
    <source>
        <dbReference type="ARBA" id="ARBA00008517"/>
    </source>
</evidence>
<evidence type="ECO:0000259" key="6">
    <source>
        <dbReference type="SMART" id="SM01253"/>
    </source>
</evidence>
<dbReference type="InterPro" id="IPR019447">
    <property type="entry name" value="DNA/RNA-bd_Kin17_WH-like_dom"/>
</dbReference>
<dbReference type="AlphaFoldDB" id="A0AAQ3M4G4"/>
<organism evidence="7 8">
    <name type="scientific">Acrodontium crateriforme</name>
    <dbReference type="NCBI Taxonomy" id="150365"/>
    <lineage>
        <taxon>Eukaryota</taxon>
        <taxon>Fungi</taxon>
        <taxon>Dikarya</taxon>
        <taxon>Ascomycota</taxon>
        <taxon>Pezizomycotina</taxon>
        <taxon>Dothideomycetes</taxon>
        <taxon>Dothideomycetidae</taxon>
        <taxon>Mycosphaerellales</taxon>
        <taxon>Teratosphaeriaceae</taxon>
        <taxon>Acrodontium</taxon>
    </lineage>
</organism>
<evidence type="ECO:0000256" key="4">
    <source>
        <dbReference type="ARBA" id="ARBA00022833"/>
    </source>
</evidence>
<dbReference type="SMART" id="SM01253">
    <property type="entry name" value="Kin17_mid"/>
    <property type="match status" value="1"/>
</dbReference>
<dbReference type="GO" id="GO:0008270">
    <property type="term" value="F:zinc ion binding"/>
    <property type="evidence" value="ECO:0007669"/>
    <property type="project" value="UniProtKB-KW"/>
</dbReference>
<dbReference type="GO" id="GO:0006974">
    <property type="term" value="P:DNA damage response"/>
    <property type="evidence" value="ECO:0007669"/>
    <property type="project" value="TreeGrafter"/>
</dbReference>
<evidence type="ECO:0000256" key="3">
    <source>
        <dbReference type="ARBA" id="ARBA00022771"/>
    </source>
</evidence>
<dbReference type="EMBL" id="CP138584">
    <property type="protein sequence ID" value="WPH00787.1"/>
    <property type="molecule type" value="Genomic_DNA"/>
</dbReference>
<dbReference type="InterPro" id="IPR037321">
    <property type="entry name" value="KIN17-like"/>
</dbReference>
<feature type="compositionally biased region" description="Basic and acidic residues" evidence="5">
    <location>
        <begin position="286"/>
        <end position="303"/>
    </location>
</feature>
<dbReference type="FunFam" id="1.10.10.2030:FF:000001">
    <property type="entry name" value="DNA/RNA-binding protein KIN17, putative"/>
    <property type="match status" value="1"/>
</dbReference>
<comment type="similarity">
    <text evidence="1">Belongs to the KIN17 family.</text>
</comment>
<feature type="region of interest" description="Disordered" evidence="5">
    <location>
        <begin position="239"/>
        <end position="303"/>
    </location>
</feature>
<feature type="domain" description="DNA/RNA-binding protein Kin17 WH-like" evidence="6">
    <location>
        <begin position="52"/>
        <end position="178"/>
    </location>
</feature>
<accession>A0AAQ3M4G4</accession>
<dbReference type="Proteomes" id="UP001303373">
    <property type="component" value="Chromosome 5"/>
</dbReference>
<dbReference type="Pfam" id="PF10357">
    <property type="entry name" value="WH_KIN17"/>
    <property type="match status" value="1"/>
</dbReference>
<proteinExistence type="inferred from homology"/>
<reference evidence="7 8" key="1">
    <citation type="submission" date="2023-11" db="EMBL/GenBank/DDBJ databases">
        <title>An acidophilic fungus is an integral part of prey digestion in a carnivorous sundew plant.</title>
        <authorList>
            <person name="Tsai I.J."/>
        </authorList>
    </citation>
    <scope>NUCLEOTIDE SEQUENCE [LARGE SCALE GENOMIC DNA]</scope>
    <source>
        <strain evidence="7">169a</strain>
    </source>
</reference>
<protein>
    <submittedName>
        <fullName evidence="7">Zinc finger protein RTS2</fullName>
    </submittedName>
</protein>
<dbReference type="PANTHER" id="PTHR12805:SF0">
    <property type="entry name" value="DNA_RNA-BINDING PROTEIN KIN17"/>
    <property type="match status" value="1"/>
</dbReference>
<dbReference type="InterPro" id="IPR036236">
    <property type="entry name" value="Znf_C2H2_sf"/>
</dbReference>
<dbReference type="GO" id="GO:0005634">
    <property type="term" value="C:nucleus"/>
    <property type="evidence" value="ECO:0007669"/>
    <property type="project" value="TreeGrafter"/>
</dbReference>
<dbReference type="PANTHER" id="PTHR12805">
    <property type="entry name" value="KIN17 KIN, ANTIGENIC DETERMINANT OF RECA PROTEIN HOMOLOG"/>
    <property type="match status" value="1"/>
</dbReference>
<dbReference type="SUPFAM" id="SSF57667">
    <property type="entry name" value="beta-beta-alpha zinc fingers"/>
    <property type="match status" value="1"/>
</dbReference>
<dbReference type="InterPro" id="IPR056767">
    <property type="entry name" value="C2H2-Znf_KIN17"/>
</dbReference>
<evidence type="ECO:0000313" key="7">
    <source>
        <dbReference type="EMBL" id="WPH00787.1"/>
    </source>
</evidence>
<keyword evidence="3" id="KW-0863">Zinc-finger</keyword>
<keyword evidence="4" id="KW-0862">Zinc</keyword>
<dbReference type="Gene3D" id="1.10.10.2030">
    <property type="entry name" value="DNA/RNA-binding protein Kin17, conserved domain"/>
    <property type="match status" value="1"/>
</dbReference>
<keyword evidence="2" id="KW-0479">Metal-binding</keyword>
<evidence type="ECO:0000256" key="5">
    <source>
        <dbReference type="SAM" id="MobiDB-lite"/>
    </source>
</evidence>
<dbReference type="GO" id="GO:0003690">
    <property type="term" value="F:double-stranded DNA binding"/>
    <property type="evidence" value="ECO:0007669"/>
    <property type="project" value="TreeGrafter"/>
</dbReference>
<evidence type="ECO:0000256" key="2">
    <source>
        <dbReference type="ARBA" id="ARBA00022723"/>
    </source>
</evidence>
<sequence>MPKAEVGSTKYIANKMKAKGLQRLRWYCQICEKQCRDENGFKQHTMSEGHVRAMLLVGEDPKKYIENYSQQFKRDFLQLLKTAHGEKKINMNNFYQEYIKDKEHVHMNATKWPSLTEFAKYLGREGICRVEEGDKGLEISFIDDSPEAIRRREDVKRKEMQAKGDEDLEAKMLARQIKKAKEEAALNAKATEQPKPTENMDHIKVEPIKVSLSLGTKAAQKQAPAAKAADDAVQIDSFSTGDKPAEAATPNEAETKEAAGPPKMSLSLSGKPKVGNPLAKKNPFAKKKDTIIAEQPKKMSNAERIMKEEIERKRIADERRAGSGFKRQRLE</sequence>
<evidence type="ECO:0000313" key="8">
    <source>
        <dbReference type="Proteomes" id="UP001303373"/>
    </source>
</evidence>